<organism evidence="1 2">
    <name type="scientific">Kribbella jejuensis</name>
    <dbReference type="NCBI Taxonomy" id="236068"/>
    <lineage>
        <taxon>Bacteria</taxon>
        <taxon>Bacillati</taxon>
        <taxon>Actinomycetota</taxon>
        <taxon>Actinomycetes</taxon>
        <taxon>Propionibacteriales</taxon>
        <taxon>Kribbellaceae</taxon>
        <taxon>Kribbella</taxon>
    </lineage>
</organism>
<dbReference type="RefSeq" id="WP_141851969.1">
    <property type="nucleotide sequence ID" value="NZ_BAAAKA010000008.1"/>
</dbReference>
<evidence type="ECO:0000313" key="1">
    <source>
        <dbReference type="EMBL" id="TQJ16312.1"/>
    </source>
</evidence>
<dbReference type="EMBL" id="VFMM01000001">
    <property type="protein sequence ID" value="TQJ16312.1"/>
    <property type="molecule type" value="Genomic_DNA"/>
</dbReference>
<sequence>MTEFRITHDIAQAHPDIRERLTATTIEAVNESSARSAEDAALVLRHKLGEIGVQISEAACLSAIERIRSGKQLHFEIEPAPDKS</sequence>
<reference evidence="1 2" key="1">
    <citation type="submission" date="2019-06" db="EMBL/GenBank/DDBJ databases">
        <title>Sequencing the genomes of 1000 actinobacteria strains.</title>
        <authorList>
            <person name="Klenk H.-P."/>
        </authorList>
    </citation>
    <scope>NUCLEOTIDE SEQUENCE [LARGE SCALE GENOMIC DNA]</scope>
    <source>
        <strain evidence="1 2">DSM 17305</strain>
    </source>
</reference>
<evidence type="ECO:0000313" key="2">
    <source>
        <dbReference type="Proteomes" id="UP000316298"/>
    </source>
</evidence>
<gene>
    <name evidence="1" type="ORF">FB475_0405</name>
</gene>
<protein>
    <submittedName>
        <fullName evidence="1">Uncharacterized protein</fullName>
    </submittedName>
</protein>
<dbReference type="Proteomes" id="UP000316298">
    <property type="component" value="Unassembled WGS sequence"/>
</dbReference>
<dbReference type="AlphaFoldDB" id="A0A542ELU1"/>
<name>A0A542ELU1_9ACTN</name>
<dbReference type="OrthoDB" id="3829729at2"/>
<keyword evidence="2" id="KW-1185">Reference proteome</keyword>
<accession>A0A542ELU1</accession>
<comment type="caution">
    <text evidence="1">The sequence shown here is derived from an EMBL/GenBank/DDBJ whole genome shotgun (WGS) entry which is preliminary data.</text>
</comment>
<proteinExistence type="predicted"/>